<protein>
    <submittedName>
        <fullName evidence="11">Retinoblastoma family protein</fullName>
    </submittedName>
</protein>
<keyword evidence="12" id="KW-1185">Reference proteome</keyword>
<feature type="domain" description="Retinoblastoma-associated protein N-terminal" evidence="9">
    <location>
        <begin position="70"/>
        <end position="217"/>
    </location>
</feature>
<evidence type="ECO:0000256" key="7">
    <source>
        <dbReference type="ARBA" id="ARBA00023306"/>
    </source>
</evidence>
<keyword evidence="4" id="KW-0805">Transcription regulation</keyword>
<keyword evidence="6" id="KW-0539">Nucleus</keyword>
<sequence>MARQRNRESTPENPAEEVRTRFLTITKEANLDQKTCQNVYTFFESSHVKYSMEGDQMDWLLPGAYAHAISVKPAAFESRIILLRLLRATSLSVPNFYARLKNGCDICNLQTAARDTFLHAERYFQISRTIFERFEQMFMCVFRDPLDGDQMELVLPRAMELRGKKKINFPKIIQSVDVYVFAWDLFVRARRSAVVIRDDLVTCYHLLICVMDCVCSNVLAMKRSELLNPGCSILPVEAEEGAPHKYFSLRPYLCAKFEGINRDCDTLYQNCFLPLMAQLVKDQELSSSTVPGYLELMSEDNFEKNLRGINTHYENLIRVACLADERVLLVSQDVAAPGAGGDPMNVIDVIDTMKERRKIFPTANRKLELNDFKTPTPVMLSPTVAPTPLTPSSSCSALQQRSAHESVKSPPLQTAVDLVTQLTNLVSGRTHAPSEKLKEIIILLYEGDVTPRFVERVSNYREKLVTAYIQACDPSGLAEPYMRQRFMFAQTWYFKLVEDMLVSERNRNTPLPRIKNLAESEKFHISLFALAAEMVLFSYNCSKMFPWPIEVLQLSPYDFVRMIEPVVLLEQLPKQMIKHFGRIEETIYEQMVWKADSPVWAEISSVEADVMTARDVCWSHNLEDNPASNKPNPGDSKHGRRSGAPLVPTAAPSSSQNATGSNVAPAKAQKNTAVCLFFRKIYVLAGVRLRDICAKLGFDKDVERKHHVFQRMFTLFENAITLHTDLLKDRHLDQVLLCCAYVVSKLETANGLAKSFHLIMNAYRFQAQAESRVYRSVLISGPDAGSAEPEVRADIITFYNQVFVRVMQGFIAKFSPKKKGQATPGGVILSPVPRVPGRDTRRQIHPAAKIYLSPRKVEPPAAVAMPPPTNSRVLTFTFGVTGQIDSLISANAAKQGGTPLPGGKRVAPASSSGSGDASLPAPAPKKPKKEKKVPPPPIIRPAISPRIAARQAAAALANGLPPPLAEPPATATPAVNFQDAAMPASL</sequence>
<feature type="compositionally biased region" description="Low complexity" evidence="8">
    <location>
        <begin position="940"/>
        <end position="959"/>
    </location>
</feature>
<evidence type="ECO:0000256" key="1">
    <source>
        <dbReference type="ARBA" id="ARBA00004123"/>
    </source>
</evidence>
<dbReference type="SMART" id="SM01367">
    <property type="entry name" value="DUF3452"/>
    <property type="match status" value="1"/>
</dbReference>
<feature type="region of interest" description="Disordered" evidence="8">
    <location>
        <begin position="622"/>
        <end position="664"/>
    </location>
</feature>
<evidence type="ECO:0000256" key="2">
    <source>
        <dbReference type="ARBA" id="ARBA00009475"/>
    </source>
</evidence>
<evidence type="ECO:0000256" key="6">
    <source>
        <dbReference type="ARBA" id="ARBA00023242"/>
    </source>
</evidence>
<gene>
    <name evidence="11" type="ORF">BV898_09306</name>
</gene>
<dbReference type="GO" id="GO:0000785">
    <property type="term" value="C:chromatin"/>
    <property type="evidence" value="ECO:0007669"/>
    <property type="project" value="TreeGrafter"/>
</dbReference>
<dbReference type="PANTHER" id="PTHR13742">
    <property type="entry name" value="RETINOBLASTOMA-ASSOCIATED PROTEIN RB -RELATED"/>
    <property type="match status" value="1"/>
</dbReference>
<dbReference type="Pfam" id="PF01857">
    <property type="entry name" value="RB_B"/>
    <property type="match status" value="1"/>
</dbReference>
<dbReference type="GO" id="GO:0005667">
    <property type="term" value="C:transcription regulator complex"/>
    <property type="evidence" value="ECO:0007669"/>
    <property type="project" value="TreeGrafter"/>
</dbReference>
<dbReference type="Pfam" id="PF11934">
    <property type="entry name" value="DUF3452"/>
    <property type="match status" value="1"/>
</dbReference>
<comment type="caution">
    <text evidence="11">The sequence shown here is derived from an EMBL/GenBank/DDBJ whole genome shotgun (WGS) entry which is preliminary data.</text>
</comment>
<feature type="region of interest" description="Disordered" evidence="8">
    <location>
        <begin position="895"/>
        <end position="986"/>
    </location>
</feature>
<dbReference type="InterPro" id="IPR028309">
    <property type="entry name" value="RB_fam"/>
</dbReference>
<accession>A0A1W0WN63</accession>
<keyword evidence="7" id="KW-0131">Cell cycle</keyword>
<dbReference type="PANTHER" id="PTHR13742:SF17">
    <property type="entry name" value="RE32990P-RELATED"/>
    <property type="match status" value="1"/>
</dbReference>
<dbReference type="EMBL" id="MTYJ01000072">
    <property type="protein sequence ID" value="OQV16638.1"/>
    <property type="molecule type" value="Genomic_DNA"/>
</dbReference>
<dbReference type="InterPro" id="IPR024599">
    <property type="entry name" value="RB_N"/>
</dbReference>
<comment type="similarity">
    <text evidence="2">Belongs to the retinoblastoma protein (RB) family.</text>
</comment>
<dbReference type="GO" id="GO:0000977">
    <property type="term" value="F:RNA polymerase II transcription regulatory region sequence-specific DNA binding"/>
    <property type="evidence" value="ECO:0007669"/>
    <property type="project" value="TreeGrafter"/>
</dbReference>
<dbReference type="GO" id="GO:0006357">
    <property type="term" value="P:regulation of transcription by RNA polymerase II"/>
    <property type="evidence" value="ECO:0007669"/>
    <property type="project" value="InterPro"/>
</dbReference>
<reference evidence="12" key="1">
    <citation type="submission" date="2017-01" db="EMBL/GenBank/DDBJ databases">
        <title>Comparative genomics of anhydrobiosis in the tardigrade Hypsibius dujardini.</title>
        <authorList>
            <person name="Yoshida Y."/>
            <person name="Koutsovoulos G."/>
            <person name="Laetsch D."/>
            <person name="Stevens L."/>
            <person name="Kumar S."/>
            <person name="Horikawa D."/>
            <person name="Ishino K."/>
            <person name="Komine S."/>
            <person name="Tomita M."/>
            <person name="Blaxter M."/>
            <person name="Arakawa K."/>
        </authorList>
    </citation>
    <scope>NUCLEOTIDE SEQUENCE [LARGE SCALE GENOMIC DNA]</scope>
    <source>
        <strain evidence="12">Z151</strain>
    </source>
</reference>
<feature type="region of interest" description="Disordered" evidence="8">
    <location>
        <begin position="818"/>
        <end position="839"/>
    </location>
</feature>
<evidence type="ECO:0000256" key="8">
    <source>
        <dbReference type="SAM" id="MobiDB-lite"/>
    </source>
</evidence>
<evidence type="ECO:0000259" key="9">
    <source>
        <dbReference type="SMART" id="SM01367"/>
    </source>
</evidence>
<evidence type="ECO:0000313" key="12">
    <source>
        <dbReference type="Proteomes" id="UP000192578"/>
    </source>
</evidence>
<keyword evidence="3" id="KW-0678">Repressor</keyword>
<evidence type="ECO:0000256" key="3">
    <source>
        <dbReference type="ARBA" id="ARBA00022491"/>
    </source>
</evidence>
<dbReference type="Gene3D" id="1.10.472.10">
    <property type="entry name" value="Cyclin-like"/>
    <property type="match status" value="2"/>
</dbReference>
<dbReference type="OrthoDB" id="844594at2759"/>
<dbReference type="Proteomes" id="UP000192578">
    <property type="component" value="Unassembled WGS sequence"/>
</dbReference>
<dbReference type="SMART" id="SM01368">
    <property type="entry name" value="RB_A"/>
    <property type="match status" value="1"/>
</dbReference>
<dbReference type="GO" id="GO:2000134">
    <property type="term" value="P:negative regulation of G1/S transition of mitotic cell cycle"/>
    <property type="evidence" value="ECO:0007669"/>
    <property type="project" value="TreeGrafter"/>
</dbReference>
<proteinExistence type="inferred from homology"/>
<dbReference type="AlphaFoldDB" id="A0A1W0WN63"/>
<dbReference type="InterPro" id="IPR002720">
    <property type="entry name" value="RB_A"/>
</dbReference>
<dbReference type="InterPro" id="IPR002719">
    <property type="entry name" value="RB_B"/>
</dbReference>
<dbReference type="GO" id="GO:0030154">
    <property type="term" value="P:cell differentiation"/>
    <property type="evidence" value="ECO:0007669"/>
    <property type="project" value="TreeGrafter"/>
</dbReference>
<evidence type="ECO:0000313" key="11">
    <source>
        <dbReference type="EMBL" id="OQV16638.1"/>
    </source>
</evidence>
<dbReference type="SUPFAM" id="SSF47954">
    <property type="entry name" value="Cyclin-like"/>
    <property type="match status" value="2"/>
</dbReference>
<evidence type="ECO:0000256" key="4">
    <source>
        <dbReference type="ARBA" id="ARBA00023015"/>
    </source>
</evidence>
<evidence type="ECO:0000259" key="10">
    <source>
        <dbReference type="SMART" id="SM01368"/>
    </source>
</evidence>
<dbReference type="Gene3D" id="1.10.472.140">
    <property type="match status" value="1"/>
</dbReference>
<dbReference type="InterPro" id="IPR036915">
    <property type="entry name" value="Cyclin-like_sf"/>
</dbReference>
<keyword evidence="5" id="KW-0804">Transcription</keyword>
<dbReference type="CDD" id="cd20548">
    <property type="entry name" value="CYCLIN_RB-like"/>
    <property type="match status" value="1"/>
</dbReference>
<name>A0A1W0WN63_HYPEX</name>
<evidence type="ECO:0000256" key="5">
    <source>
        <dbReference type="ARBA" id="ARBA00023163"/>
    </source>
</evidence>
<organism evidence="11 12">
    <name type="scientific">Hypsibius exemplaris</name>
    <name type="common">Freshwater tardigrade</name>
    <dbReference type="NCBI Taxonomy" id="2072580"/>
    <lineage>
        <taxon>Eukaryota</taxon>
        <taxon>Metazoa</taxon>
        <taxon>Ecdysozoa</taxon>
        <taxon>Tardigrada</taxon>
        <taxon>Eutardigrada</taxon>
        <taxon>Parachela</taxon>
        <taxon>Hypsibioidea</taxon>
        <taxon>Hypsibiidae</taxon>
        <taxon>Hypsibius</taxon>
    </lineage>
</organism>
<comment type="subcellular location">
    <subcellularLocation>
        <location evidence="1">Nucleus</location>
    </subcellularLocation>
</comment>
<feature type="compositionally biased region" description="Low complexity" evidence="8">
    <location>
        <begin position="907"/>
        <end position="920"/>
    </location>
</feature>
<feature type="domain" description="Retinoblastoma-associated protein A-box" evidence="10">
    <location>
        <begin position="410"/>
        <end position="603"/>
    </location>
</feature>
<dbReference type="GO" id="GO:0005634">
    <property type="term" value="C:nucleus"/>
    <property type="evidence" value="ECO:0007669"/>
    <property type="project" value="UniProtKB-SubCell"/>
</dbReference>
<feature type="compositionally biased region" description="Polar residues" evidence="8">
    <location>
        <begin position="651"/>
        <end position="662"/>
    </location>
</feature>
<dbReference type="Pfam" id="PF01858">
    <property type="entry name" value="RB_A"/>
    <property type="match status" value="1"/>
</dbReference>